<keyword evidence="7" id="KW-1185">Reference proteome</keyword>
<dbReference type="EMBL" id="LPUY01000054">
    <property type="protein sequence ID" value="KUP93354.1"/>
    <property type="molecule type" value="Genomic_DNA"/>
</dbReference>
<proteinExistence type="inferred from homology"/>
<dbReference type="InterPro" id="IPR013078">
    <property type="entry name" value="His_Pase_superF_clade-1"/>
</dbReference>
<dbReference type="EC" id="5.4.2.11" evidence="2"/>
<dbReference type="OrthoDB" id="9781415at2"/>
<evidence type="ECO:0000256" key="5">
    <source>
        <dbReference type="ARBA" id="ARBA00023235"/>
    </source>
</evidence>
<dbReference type="CDD" id="cd07067">
    <property type="entry name" value="HP_PGM_like"/>
    <property type="match status" value="1"/>
</dbReference>
<dbReference type="GO" id="GO:0004619">
    <property type="term" value="F:phosphoglycerate mutase activity"/>
    <property type="evidence" value="ECO:0007669"/>
    <property type="project" value="UniProtKB-EC"/>
</dbReference>
<dbReference type="InterPro" id="IPR005952">
    <property type="entry name" value="Phosphogly_mut1"/>
</dbReference>
<evidence type="ECO:0000256" key="3">
    <source>
        <dbReference type="ARBA" id="ARBA00022432"/>
    </source>
</evidence>
<protein>
    <recommendedName>
        <fullName evidence="2">phosphoglycerate mutase (2,3-diphosphoglycerate-dependent)</fullName>
        <ecNumber evidence="2">5.4.2.11</ecNumber>
    </recommendedName>
</protein>
<dbReference type="GO" id="GO:0006094">
    <property type="term" value="P:gluconeogenesis"/>
    <property type="evidence" value="ECO:0007669"/>
    <property type="project" value="UniProtKB-KW"/>
</dbReference>
<evidence type="ECO:0000313" key="6">
    <source>
        <dbReference type="EMBL" id="KUP93354.1"/>
    </source>
</evidence>
<sequence>MAEAKRYVALIRHGAYHQKAATPSALQPYPLTEEGRAQAAECGAALAEILRREGWSLAPVIHCSHQLRAWQTADALATVLRAAGHSPGDLSETPALAERSVGAVANLTTSEIETILEADPRYSSPPPGWKSDSHYRLPFQGAESLLEAGARVAAHLTATAAAATPNSLTLCVGHGASFRHAAHHLGLLKISEIPRLSMHHARPLLFCYEGRARWSHLGGAWKQRQSQEAHQD</sequence>
<dbReference type="AlphaFoldDB" id="A0A132BYI8"/>
<comment type="similarity">
    <text evidence="1">Belongs to the phosphoglycerate mutase family. BPG-dependent PGAM subfamily.</text>
</comment>
<dbReference type="InterPro" id="IPR029033">
    <property type="entry name" value="His_PPase_superfam"/>
</dbReference>
<organism evidence="6 7">
    <name type="scientific">Tritonibacter horizontis</name>
    <dbReference type="NCBI Taxonomy" id="1768241"/>
    <lineage>
        <taxon>Bacteria</taxon>
        <taxon>Pseudomonadati</taxon>
        <taxon>Pseudomonadota</taxon>
        <taxon>Alphaproteobacteria</taxon>
        <taxon>Rhodobacterales</taxon>
        <taxon>Paracoccaceae</taxon>
        <taxon>Tritonibacter</taxon>
    </lineage>
</organism>
<dbReference type="Proteomes" id="UP000068382">
    <property type="component" value="Unassembled WGS sequence"/>
</dbReference>
<reference evidence="6 7" key="1">
    <citation type="submission" date="2015-12" db="EMBL/GenBank/DDBJ databases">
        <title>Genome sequence of the marine Rhodobacteraceae strain O3.65, Candidatus Tritonibacter horizontis.</title>
        <authorList>
            <person name="Poehlein A."/>
            <person name="Giebel H.A."/>
            <person name="Voget S."/>
            <person name="Brinkhoff T."/>
        </authorList>
    </citation>
    <scope>NUCLEOTIDE SEQUENCE [LARGE SCALE GENOMIC DNA]</scope>
    <source>
        <strain evidence="6 7">O3.65</strain>
    </source>
</reference>
<keyword evidence="3" id="KW-0312">Gluconeogenesis</keyword>
<dbReference type="RefSeq" id="WP_068242320.1">
    <property type="nucleotide sequence ID" value="NZ_LPUY01000054.1"/>
</dbReference>
<keyword evidence="4" id="KW-0324">Glycolysis</keyword>
<dbReference type="GO" id="GO:0006096">
    <property type="term" value="P:glycolytic process"/>
    <property type="evidence" value="ECO:0007669"/>
    <property type="project" value="UniProtKB-KW"/>
</dbReference>
<dbReference type="Gene3D" id="3.40.50.1240">
    <property type="entry name" value="Phosphoglycerate mutase-like"/>
    <property type="match status" value="1"/>
</dbReference>
<keyword evidence="5 6" id="KW-0413">Isomerase</keyword>
<evidence type="ECO:0000256" key="1">
    <source>
        <dbReference type="ARBA" id="ARBA00006717"/>
    </source>
</evidence>
<dbReference type="Pfam" id="PF00300">
    <property type="entry name" value="His_Phos_1"/>
    <property type="match status" value="1"/>
</dbReference>
<evidence type="ECO:0000256" key="4">
    <source>
        <dbReference type="ARBA" id="ARBA00023152"/>
    </source>
</evidence>
<name>A0A132BYI8_9RHOB</name>
<evidence type="ECO:0000256" key="2">
    <source>
        <dbReference type="ARBA" id="ARBA00012028"/>
    </source>
</evidence>
<evidence type="ECO:0000313" key="7">
    <source>
        <dbReference type="Proteomes" id="UP000068382"/>
    </source>
</evidence>
<dbReference type="PATRIC" id="fig|1768241.3.peg.1942"/>
<dbReference type="SMART" id="SM00855">
    <property type="entry name" value="PGAM"/>
    <property type="match status" value="1"/>
</dbReference>
<dbReference type="PANTHER" id="PTHR11931">
    <property type="entry name" value="PHOSPHOGLYCERATE MUTASE"/>
    <property type="match status" value="1"/>
</dbReference>
<dbReference type="SUPFAM" id="SSF53254">
    <property type="entry name" value="Phosphoglycerate mutase-like"/>
    <property type="match status" value="1"/>
</dbReference>
<gene>
    <name evidence="6" type="primary">gpmA</name>
    <name evidence="6" type="ORF">TRIHO_18510</name>
</gene>
<comment type="caution">
    <text evidence="6">The sequence shown here is derived from an EMBL/GenBank/DDBJ whole genome shotgun (WGS) entry which is preliminary data.</text>
</comment>
<accession>A0A132BYI8</accession>